<evidence type="ECO:0000313" key="3">
    <source>
        <dbReference type="Proteomes" id="UP000828390"/>
    </source>
</evidence>
<dbReference type="AlphaFoldDB" id="A0A9D4GNB6"/>
<name>A0A9D4GNB6_DREPO</name>
<reference evidence="2" key="2">
    <citation type="submission" date="2020-11" db="EMBL/GenBank/DDBJ databases">
        <authorList>
            <person name="McCartney M.A."/>
            <person name="Auch B."/>
            <person name="Kono T."/>
            <person name="Mallez S."/>
            <person name="Becker A."/>
            <person name="Gohl D.M."/>
            <person name="Silverstein K.A.T."/>
            <person name="Koren S."/>
            <person name="Bechman K.B."/>
            <person name="Herman A."/>
            <person name="Abrahante J.E."/>
            <person name="Garbe J."/>
        </authorList>
    </citation>
    <scope>NUCLEOTIDE SEQUENCE</scope>
    <source>
        <strain evidence="2">Duluth1</strain>
        <tissue evidence="2">Whole animal</tissue>
    </source>
</reference>
<accession>A0A9D4GNB6</accession>
<evidence type="ECO:0000256" key="1">
    <source>
        <dbReference type="SAM" id="Coils"/>
    </source>
</evidence>
<dbReference type="Proteomes" id="UP000828390">
    <property type="component" value="Unassembled WGS sequence"/>
</dbReference>
<gene>
    <name evidence="2" type="ORF">DPMN_120316</name>
</gene>
<dbReference type="EMBL" id="JAIWYP010000005">
    <property type="protein sequence ID" value="KAH3818594.1"/>
    <property type="molecule type" value="Genomic_DNA"/>
</dbReference>
<keyword evidence="3" id="KW-1185">Reference proteome</keyword>
<proteinExistence type="predicted"/>
<feature type="coiled-coil region" evidence="1">
    <location>
        <begin position="46"/>
        <end position="133"/>
    </location>
</feature>
<reference evidence="2" key="1">
    <citation type="journal article" date="2019" name="bioRxiv">
        <title>The Genome of the Zebra Mussel, Dreissena polymorpha: A Resource for Invasive Species Research.</title>
        <authorList>
            <person name="McCartney M.A."/>
            <person name="Auch B."/>
            <person name="Kono T."/>
            <person name="Mallez S."/>
            <person name="Zhang Y."/>
            <person name="Obille A."/>
            <person name="Becker A."/>
            <person name="Abrahante J.E."/>
            <person name="Garbe J."/>
            <person name="Badalamenti J.P."/>
            <person name="Herman A."/>
            <person name="Mangelson H."/>
            <person name="Liachko I."/>
            <person name="Sullivan S."/>
            <person name="Sone E.D."/>
            <person name="Koren S."/>
            <person name="Silverstein K.A.T."/>
            <person name="Beckman K.B."/>
            <person name="Gohl D.M."/>
        </authorList>
    </citation>
    <scope>NUCLEOTIDE SEQUENCE</scope>
    <source>
        <strain evidence="2">Duluth1</strain>
        <tissue evidence="2">Whole animal</tissue>
    </source>
</reference>
<protein>
    <submittedName>
        <fullName evidence="2">Uncharacterized protein</fullName>
    </submittedName>
</protein>
<sequence>MTDPMAAVVGGIASAVVKTGAQIFGYGPKVCVSGHEHNSEKEAQACNDVETNRHQAAMQKEKMEAERIKAIEEQQIIKEKLRLEEKKLDLEAQKRKDELEAMREENRKQELQLEKEKLEAQKKKDEFETKRSKMCVIL</sequence>
<keyword evidence="1" id="KW-0175">Coiled coil</keyword>
<organism evidence="2 3">
    <name type="scientific">Dreissena polymorpha</name>
    <name type="common">Zebra mussel</name>
    <name type="synonym">Mytilus polymorpha</name>
    <dbReference type="NCBI Taxonomy" id="45954"/>
    <lineage>
        <taxon>Eukaryota</taxon>
        <taxon>Metazoa</taxon>
        <taxon>Spiralia</taxon>
        <taxon>Lophotrochozoa</taxon>
        <taxon>Mollusca</taxon>
        <taxon>Bivalvia</taxon>
        <taxon>Autobranchia</taxon>
        <taxon>Heteroconchia</taxon>
        <taxon>Euheterodonta</taxon>
        <taxon>Imparidentia</taxon>
        <taxon>Neoheterodontei</taxon>
        <taxon>Myida</taxon>
        <taxon>Dreissenoidea</taxon>
        <taxon>Dreissenidae</taxon>
        <taxon>Dreissena</taxon>
    </lineage>
</organism>
<evidence type="ECO:0000313" key="2">
    <source>
        <dbReference type="EMBL" id="KAH3818594.1"/>
    </source>
</evidence>
<comment type="caution">
    <text evidence="2">The sequence shown here is derived from an EMBL/GenBank/DDBJ whole genome shotgun (WGS) entry which is preliminary data.</text>
</comment>